<name>A0A0M3HQQ9_ASCLU</name>
<evidence type="ECO:0000313" key="2">
    <source>
        <dbReference type="WBParaSite" id="ALUE_0000448201-mRNA-1"/>
    </source>
</evidence>
<keyword evidence="1" id="KW-1185">Reference proteome</keyword>
<sequence>MKTKSKHVDGELRKERSKASEQCEMCWGRHFRIPLMRSLHRCRVPHSQRNFCYRISFDNCKLHATAGYGFCHC</sequence>
<dbReference type="Proteomes" id="UP000036681">
    <property type="component" value="Unplaced"/>
</dbReference>
<organism evidence="1 2">
    <name type="scientific">Ascaris lumbricoides</name>
    <name type="common">Giant roundworm</name>
    <dbReference type="NCBI Taxonomy" id="6252"/>
    <lineage>
        <taxon>Eukaryota</taxon>
        <taxon>Metazoa</taxon>
        <taxon>Ecdysozoa</taxon>
        <taxon>Nematoda</taxon>
        <taxon>Chromadorea</taxon>
        <taxon>Rhabditida</taxon>
        <taxon>Spirurina</taxon>
        <taxon>Ascaridomorpha</taxon>
        <taxon>Ascaridoidea</taxon>
        <taxon>Ascarididae</taxon>
        <taxon>Ascaris</taxon>
    </lineage>
</organism>
<dbReference type="WBParaSite" id="ALUE_0000448201-mRNA-1">
    <property type="protein sequence ID" value="ALUE_0000448201-mRNA-1"/>
    <property type="gene ID" value="ALUE_0000448201"/>
</dbReference>
<reference evidence="2" key="1">
    <citation type="submission" date="2017-02" db="UniProtKB">
        <authorList>
            <consortium name="WormBaseParasite"/>
        </authorList>
    </citation>
    <scope>IDENTIFICATION</scope>
</reference>
<proteinExistence type="predicted"/>
<accession>A0A0M3HQQ9</accession>
<protein>
    <submittedName>
        <fullName evidence="2">Uncharacterized protein</fullName>
    </submittedName>
</protein>
<evidence type="ECO:0000313" key="1">
    <source>
        <dbReference type="Proteomes" id="UP000036681"/>
    </source>
</evidence>
<dbReference type="AlphaFoldDB" id="A0A0M3HQQ9"/>